<proteinExistence type="predicted"/>
<dbReference type="InterPro" id="IPR012334">
    <property type="entry name" value="Pectin_lyas_fold"/>
</dbReference>
<evidence type="ECO:0000313" key="2">
    <source>
        <dbReference type="Proteomes" id="UP000199245"/>
    </source>
</evidence>
<dbReference type="AlphaFoldDB" id="A0A1G6QT13"/>
<evidence type="ECO:0000313" key="1">
    <source>
        <dbReference type="EMBL" id="SDC95462.1"/>
    </source>
</evidence>
<dbReference type="RefSeq" id="WP_229158852.1">
    <property type="nucleotide sequence ID" value="NZ_FMZW01000006.1"/>
</dbReference>
<evidence type="ECO:0008006" key="3">
    <source>
        <dbReference type="Google" id="ProtNLM"/>
    </source>
</evidence>
<dbReference type="EMBL" id="FMZW01000006">
    <property type="protein sequence ID" value="SDC95462.1"/>
    <property type="molecule type" value="Genomic_DNA"/>
</dbReference>
<dbReference type="SUPFAM" id="SSF51126">
    <property type="entry name" value="Pectin lyase-like"/>
    <property type="match status" value="1"/>
</dbReference>
<sequence length="653" mass="70723">MFNRMVIAMRRNPGHETLRAALRRPWRCLVATMIFVACSSHSSAFALDSMEILPSDRATTWQPGLMAEGGIPIRKTICATLSPRGGTLDDAAAIQGAINACPVGQVVQLSAGRFLINGGNFLLLNKAITLRGSGPGRTMLEKQDGAKPFNDAVGAKPSPLVVVGPSLFSSTSDTVNAVRSANLRNDAIKGKKTVEVDDAAGFVPGQIVLLDEASGADWRVDPQGRGQIWASEDFRVVWQKHKPAIQFVDDFAPDGFPSTPQSAGSWFGRPDRPVAEIKEISTVSGSRITFTTPIHISYRKANAAQLSRFAQPHVKHAGVEDLALKGGDAGNLRFNWAASSWAKNVDNSVWHGEGFAIHSSFRVELREFYVHDAAWAQPGGGGYAISLSAGSSEVLIENGIAVRANKLVVARSAGAGSVVGYNYMDMGYINTNGAWIETGLNASHMVGAHHVLFEGNYAQNADSDDTHGNSIYHTFFRNYLRGVRAAFDNQAGGTIDDVSQPRNGPRRAAGLMAYSYWMSFIGNVLGVPGQMDGWSYETRFTDAKPGVWMLGWDAVKPYPTDAKVATSTIRYGNFDYLTNKTHWDSGSEDRALPASMYLTSRPPFFDAGRGYEWPWVDPVGETKLHVLPAKARYDAGTPFVQPSLDGSARKSSQ</sequence>
<dbReference type="Gene3D" id="2.160.20.10">
    <property type="entry name" value="Single-stranded right-handed beta-helix, Pectin lyase-like"/>
    <property type="match status" value="1"/>
</dbReference>
<name>A0A1G6QT13_9BRAD</name>
<gene>
    <name evidence="1" type="ORF">SAMN05216337_1006102</name>
</gene>
<reference evidence="1 2" key="1">
    <citation type="submission" date="2016-10" db="EMBL/GenBank/DDBJ databases">
        <authorList>
            <person name="de Groot N.N."/>
        </authorList>
    </citation>
    <scope>NUCLEOTIDE SEQUENCE [LARGE SCALE GENOMIC DNA]</scope>
    <source>
        <strain evidence="1 2">R5</strain>
    </source>
</reference>
<organism evidence="1 2">
    <name type="scientific">Bradyrhizobium brasilense</name>
    <dbReference type="NCBI Taxonomy" id="1419277"/>
    <lineage>
        <taxon>Bacteria</taxon>
        <taxon>Pseudomonadati</taxon>
        <taxon>Pseudomonadota</taxon>
        <taxon>Alphaproteobacteria</taxon>
        <taxon>Hyphomicrobiales</taxon>
        <taxon>Nitrobacteraceae</taxon>
        <taxon>Bradyrhizobium</taxon>
    </lineage>
</organism>
<accession>A0A1G6QT13</accession>
<protein>
    <recommendedName>
        <fullName evidence="3">Pectate lyase superfamily protein domain-containing protein</fullName>
    </recommendedName>
</protein>
<dbReference type="InterPro" id="IPR011050">
    <property type="entry name" value="Pectin_lyase_fold/virulence"/>
</dbReference>
<dbReference type="Proteomes" id="UP000199245">
    <property type="component" value="Unassembled WGS sequence"/>
</dbReference>